<dbReference type="GO" id="GO:0022857">
    <property type="term" value="F:transmembrane transporter activity"/>
    <property type="evidence" value="ECO:0007669"/>
    <property type="project" value="InterPro"/>
</dbReference>
<gene>
    <name evidence="5" type="ORF">BDV30DRAFT_222362</name>
</gene>
<sequence length="375" mass="40862">MSDNTSNQQDGRLTPSMAPAAWKPDFPDGGLRAWSVAAGAAGLMLCAFGYVNSFGVYQGYYLANQLSTRPPNGSSWIGPLQVFFPFSDRSLKLVLWPSALLFIFCVMMTSIYKVYYQFLLAQGILEGITSGMIMPPGLAAVGHYFLDNRGAVLGIAVRGSSLGGVIFPVTLTKMLNNSDLEFSWSVRICAFLVLGILLYVRLCGHVYHHAKNPLFLSTVLPNSFLVMGLFIPMFYLPTYTERAHGMSPQLSLYLVVMLNGGLFFGRIILRMAADRLLGRLNVLDISGLATGIMWFCWTRAHSIPKDPRDIGRYIGIGMFCAAFGAVIGTPISGVLVSQSGGFETVSIFSGVMTTVGSCMVLLVELLSGQGLWSRY</sequence>
<protein>
    <submittedName>
        <fullName evidence="5">MFS general substrate transporter</fullName>
    </submittedName>
</protein>
<keyword evidence="4" id="KW-0812">Transmembrane</keyword>
<comment type="subcellular location">
    <subcellularLocation>
        <location evidence="1">Membrane</location>
        <topology evidence="1">Multi-pass membrane protein</topology>
    </subcellularLocation>
</comment>
<dbReference type="InterPro" id="IPR050327">
    <property type="entry name" value="Proton-linked_MCT"/>
</dbReference>
<feature type="transmembrane region" description="Helical" evidence="4">
    <location>
        <begin position="310"/>
        <end position="335"/>
    </location>
</feature>
<proteinExistence type="inferred from homology"/>
<dbReference type="InterPro" id="IPR036259">
    <property type="entry name" value="MFS_trans_sf"/>
</dbReference>
<feature type="transmembrane region" description="Helical" evidence="4">
    <location>
        <begin position="124"/>
        <end position="145"/>
    </location>
</feature>
<dbReference type="GO" id="GO:0016020">
    <property type="term" value="C:membrane"/>
    <property type="evidence" value="ECO:0007669"/>
    <property type="project" value="UniProtKB-SubCell"/>
</dbReference>
<feature type="region of interest" description="Disordered" evidence="3">
    <location>
        <begin position="1"/>
        <end position="21"/>
    </location>
</feature>
<dbReference type="PANTHER" id="PTHR11360">
    <property type="entry name" value="MONOCARBOXYLATE TRANSPORTER"/>
    <property type="match status" value="1"/>
</dbReference>
<comment type="similarity">
    <text evidence="2">Belongs to the major facilitator superfamily. Monocarboxylate porter (TC 2.A.1.13) family.</text>
</comment>
<feature type="transmembrane region" description="Helical" evidence="4">
    <location>
        <begin position="151"/>
        <end position="172"/>
    </location>
</feature>
<name>A0A5N6JJR8_9EURO</name>
<dbReference type="PANTHER" id="PTHR11360:SF281">
    <property type="entry name" value="ASPYRIDONES EFFLUX PROTEIN APDF-RELATED"/>
    <property type="match status" value="1"/>
</dbReference>
<reference evidence="5 6" key="1">
    <citation type="submission" date="2019-04" db="EMBL/GenBank/DDBJ databases">
        <title>Fungal friends and foes A comparative genomics study of 23 Aspergillus species from section Flavi.</title>
        <authorList>
            <consortium name="DOE Joint Genome Institute"/>
            <person name="Kjaerbolling I."/>
            <person name="Vesth T.C."/>
            <person name="Frisvad J.C."/>
            <person name="Nybo J.L."/>
            <person name="Theobald S."/>
            <person name="Kildgaard S."/>
            <person name="Petersen T.I."/>
            <person name="Kuo A."/>
            <person name="Sato A."/>
            <person name="Lyhne E.K."/>
            <person name="Kogle M.E."/>
            <person name="Wiebenga A."/>
            <person name="Kun R.S."/>
            <person name="Lubbers R.J."/>
            <person name="Makela M.R."/>
            <person name="Barry K."/>
            <person name="Chovatia M."/>
            <person name="Clum A."/>
            <person name="Daum C."/>
            <person name="Haridas S."/>
            <person name="He G."/>
            <person name="LaButti K."/>
            <person name="Lipzen A."/>
            <person name="Mondo S."/>
            <person name="Pangilinan J."/>
            <person name="Riley R."/>
            <person name="Salamov A."/>
            <person name="Simmons B.A."/>
            <person name="Magnuson J.K."/>
            <person name="Henrissat B."/>
            <person name="Mortensen U.H."/>
            <person name="Larsen T.O."/>
            <person name="De vries R.P."/>
            <person name="Grigoriev I.V."/>
            <person name="Machida M."/>
            <person name="Baker S.E."/>
            <person name="Andersen M.R."/>
        </authorList>
    </citation>
    <scope>NUCLEOTIDE SEQUENCE [LARGE SCALE GENOMIC DNA]</scope>
    <source>
        <strain evidence="5 6">CBS 117635</strain>
    </source>
</reference>
<dbReference type="Pfam" id="PF07690">
    <property type="entry name" value="MFS_1"/>
    <property type="match status" value="1"/>
</dbReference>
<evidence type="ECO:0000256" key="2">
    <source>
        <dbReference type="ARBA" id="ARBA00006727"/>
    </source>
</evidence>
<feature type="transmembrane region" description="Helical" evidence="4">
    <location>
        <begin position="250"/>
        <end position="268"/>
    </location>
</feature>
<dbReference type="SUPFAM" id="SSF103473">
    <property type="entry name" value="MFS general substrate transporter"/>
    <property type="match status" value="1"/>
</dbReference>
<evidence type="ECO:0000256" key="1">
    <source>
        <dbReference type="ARBA" id="ARBA00004141"/>
    </source>
</evidence>
<evidence type="ECO:0000313" key="6">
    <source>
        <dbReference type="Proteomes" id="UP000326289"/>
    </source>
</evidence>
<dbReference type="InterPro" id="IPR011701">
    <property type="entry name" value="MFS"/>
</dbReference>
<organism evidence="5 6">
    <name type="scientific">Aspergillus minisclerotigenes</name>
    <dbReference type="NCBI Taxonomy" id="656917"/>
    <lineage>
        <taxon>Eukaryota</taxon>
        <taxon>Fungi</taxon>
        <taxon>Dikarya</taxon>
        <taxon>Ascomycota</taxon>
        <taxon>Pezizomycotina</taxon>
        <taxon>Eurotiomycetes</taxon>
        <taxon>Eurotiomycetidae</taxon>
        <taxon>Eurotiales</taxon>
        <taxon>Aspergillaceae</taxon>
        <taxon>Aspergillus</taxon>
        <taxon>Aspergillus subgen. Circumdati</taxon>
    </lineage>
</organism>
<keyword evidence="4" id="KW-1133">Transmembrane helix</keyword>
<dbReference type="Gene3D" id="1.20.1250.20">
    <property type="entry name" value="MFS general substrate transporter like domains"/>
    <property type="match status" value="1"/>
</dbReference>
<feature type="transmembrane region" description="Helical" evidence="4">
    <location>
        <begin position="33"/>
        <end position="51"/>
    </location>
</feature>
<keyword evidence="6" id="KW-1185">Reference proteome</keyword>
<evidence type="ECO:0000313" key="5">
    <source>
        <dbReference type="EMBL" id="KAB8279162.1"/>
    </source>
</evidence>
<dbReference type="AlphaFoldDB" id="A0A5N6JJR8"/>
<evidence type="ECO:0000256" key="3">
    <source>
        <dbReference type="SAM" id="MobiDB-lite"/>
    </source>
</evidence>
<feature type="compositionally biased region" description="Polar residues" evidence="3">
    <location>
        <begin position="1"/>
        <end position="11"/>
    </location>
</feature>
<dbReference type="EMBL" id="ML732765">
    <property type="protein sequence ID" value="KAB8279162.1"/>
    <property type="molecule type" value="Genomic_DNA"/>
</dbReference>
<feature type="transmembrane region" description="Helical" evidence="4">
    <location>
        <begin position="214"/>
        <end position="238"/>
    </location>
</feature>
<feature type="transmembrane region" description="Helical" evidence="4">
    <location>
        <begin position="347"/>
        <end position="366"/>
    </location>
</feature>
<feature type="transmembrane region" description="Helical" evidence="4">
    <location>
        <begin position="93"/>
        <end position="112"/>
    </location>
</feature>
<accession>A0A5N6JJR8</accession>
<dbReference type="Proteomes" id="UP000326289">
    <property type="component" value="Unassembled WGS sequence"/>
</dbReference>
<keyword evidence="4" id="KW-0472">Membrane</keyword>
<evidence type="ECO:0000256" key="4">
    <source>
        <dbReference type="SAM" id="Phobius"/>
    </source>
</evidence>
<feature type="transmembrane region" description="Helical" evidence="4">
    <location>
        <begin position="184"/>
        <end position="202"/>
    </location>
</feature>
<feature type="transmembrane region" description="Helical" evidence="4">
    <location>
        <begin position="280"/>
        <end position="298"/>
    </location>
</feature>